<protein>
    <recommendedName>
        <fullName evidence="3">CCHC-type domain-containing protein</fullName>
    </recommendedName>
</protein>
<dbReference type="SUPFAM" id="SSF57756">
    <property type="entry name" value="Retrovirus zinc finger-like domains"/>
    <property type="match status" value="1"/>
</dbReference>
<feature type="compositionally biased region" description="Polar residues" evidence="2">
    <location>
        <begin position="118"/>
        <end position="127"/>
    </location>
</feature>
<name>A0AAV2Z434_9STRA</name>
<dbReference type="AlphaFoldDB" id="A0AAV2Z434"/>
<feature type="unsure residue" description="D or N" evidence="4">
    <location>
        <position position="314"/>
    </location>
</feature>
<dbReference type="SMART" id="SM00343">
    <property type="entry name" value="ZnF_C2HC"/>
    <property type="match status" value="1"/>
</dbReference>
<gene>
    <name evidence="4" type="ORF">N0F65_001774</name>
</gene>
<dbReference type="PROSITE" id="PS50158">
    <property type="entry name" value="ZF_CCHC"/>
    <property type="match status" value="1"/>
</dbReference>
<dbReference type="Proteomes" id="UP001146120">
    <property type="component" value="Unassembled WGS sequence"/>
</dbReference>
<reference evidence="4" key="1">
    <citation type="submission" date="2022-11" db="EMBL/GenBank/DDBJ databases">
        <authorList>
            <person name="Morgan W.R."/>
            <person name="Tartar A."/>
        </authorList>
    </citation>
    <scope>NUCLEOTIDE SEQUENCE</scope>
    <source>
        <strain evidence="4">ARSEF 373</strain>
    </source>
</reference>
<dbReference type="Gene3D" id="4.10.60.10">
    <property type="entry name" value="Zinc finger, CCHC-type"/>
    <property type="match status" value="1"/>
</dbReference>
<feature type="region of interest" description="Disordered" evidence="2">
    <location>
        <begin position="114"/>
        <end position="145"/>
    </location>
</feature>
<organism evidence="4 5">
    <name type="scientific">Lagenidium giganteum</name>
    <dbReference type="NCBI Taxonomy" id="4803"/>
    <lineage>
        <taxon>Eukaryota</taxon>
        <taxon>Sar</taxon>
        <taxon>Stramenopiles</taxon>
        <taxon>Oomycota</taxon>
        <taxon>Peronosporomycetes</taxon>
        <taxon>Pythiales</taxon>
        <taxon>Pythiaceae</taxon>
    </lineage>
</organism>
<comment type="caution">
    <text evidence="4">The sequence shown here is derived from an EMBL/GenBank/DDBJ whole genome shotgun (WGS) entry which is preliminary data.</text>
</comment>
<evidence type="ECO:0000256" key="1">
    <source>
        <dbReference type="PROSITE-ProRule" id="PRU00047"/>
    </source>
</evidence>
<dbReference type="InterPro" id="IPR001878">
    <property type="entry name" value="Znf_CCHC"/>
</dbReference>
<dbReference type="InterPro" id="IPR036875">
    <property type="entry name" value="Znf_CCHC_sf"/>
</dbReference>
<evidence type="ECO:0000313" key="5">
    <source>
        <dbReference type="Proteomes" id="UP001146120"/>
    </source>
</evidence>
<evidence type="ECO:0000259" key="3">
    <source>
        <dbReference type="PROSITE" id="PS50158"/>
    </source>
</evidence>
<accession>A0AAV2Z434</accession>
<dbReference type="EMBL" id="DAKRPA010000053">
    <property type="protein sequence ID" value="DBA01146.1"/>
    <property type="molecule type" value="Genomic_DNA"/>
</dbReference>
<keyword evidence="1" id="KW-0863">Zinc-finger</keyword>
<evidence type="ECO:0000313" key="4">
    <source>
        <dbReference type="EMBL" id="DBA01146.1"/>
    </source>
</evidence>
<keyword evidence="1" id="KW-0479">Metal-binding</keyword>
<reference evidence="4" key="2">
    <citation type="journal article" date="2023" name="Microbiol Resour">
        <title>Decontamination and Annotation of the Draft Genome Sequence of the Oomycete Lagenidium giganteum ARSEF 373.</title>
        <authorList>
            <person name="Morgan W.R."/>
            <person name="Tartar A."/>
        </authorList>
    </citation>
    <scope>NUCLEOTIDE SEQUENCE</scope>
    <source>
        <strain evidence="4">ARSEF 373</strain>
    </source>
</reference>
<feature type="domain" description="CCHC-type" evidence="3">
    <location>
        <begin position="165"/>
        <end position="180"/>
    </location>
</feature>
<evidence type="ECO:0000256" key="2">
    <source>
        <dbReference type="SAM" id="MobiDB-lite"/>
    </source>
</evidence>
<keyword evidence="5" id="KW-1185">Reference proteome</keyword>
<dbReference type="GO" id="GO:0003676">
    <property type="term" value="F:nucleic acid binding"/>
    <property type="evidence" value="ECO:0007669"/>
    <property type="project" value="InterPro"/>
</dbReference>
<sequence>MAMLVDTYFQARNVDHRNRELAPRILAILGTAQWYMIYRVDMSSVEEFFLELQKGFVPGDMQARLRDQLKGSHCKPTLNGSGLYPRTREEVQYRDHSTLAKAMKTALDYDRAHRNNRGSRFQGNQRVFSKPPRYSPPKQNNDEAEPMEIDSATISTEECRQKRLCFLCKKPGHVKANCPSAKSKQRSKKSVRFQGVKINTFETDDSESSSDEAIVFDKFTMNASEDQVHMVVNERDLVRTAGTVDDKHVTIMLDASATSNMIRPGLAEKGTAVRQTQIQRFDGTWTQPAPMKEVEAQDFRGRAERRKVGVCQEDRHFVVDEIHHVEFHISNVHMSAETKKQFQKGYTKDPEFKTAWKTKDGSERVMGCCT</sequence>
<dbReference type="GO" id="GO:0008270">
    <property type="term" value="F:zinc ion binding"/>
    <property type="evidence" value="ECO:0007669"/>
    <property type="project" value="UniProtKB-KW"/>
</dbReference>
<keyword evidence="1" id="KW-0862">Zinc</keyword>
<proteinExistence type="predicted"/>